<organism evidence="2 3">
    <name type="scientific">Paracoccus lutimaris</name>
    <dbReference type="NCBI Taxonomy" id="1490030"/>
    <lineage>
        <taxon>Bacteria</taxon>
        <taxon>Pseudomonadati</taxon>
        <taxon>Pseudomonadota</taxon>
        <taxon>Alphaproteobacteria</taxon>
        <taxon>Rhodobacterales</taxon>
        <taxon>Paracoccaceae</taxon>
        <taxon>Paracoccus</taxon>
    </lineage>
</organism>
<feature type="transmembrane region" description="Helical" evidence="1">
    <location>
        <begin position="107"/>
        <end position="126"/>
    </location>
</feature>
<feature type="transmembrane region" description="Helical" evidence="1">
    <location>
        <begin position="12"/>
        <end position="33"/>
    </location>
</feature>
<evidence type="ECO:0000313" key="3">
    <source>
        <dbReference type="Proteomes" id="UP000253345"/>
    </source>
</evidence>
<keyword evidence="1" id="KW-0812">Transmembrane</keyword>
<reference evidence="2 3" key="1">
    <citation type="submission" date="2018-07" db="EMBL/GenBank/DDBJ databases">
        <title>Genomic Encyclopedia of Type Strains, Phase III (KMG-III): the genomes of soil and plant-associated and newly described type strains.</title>
        <authorList>
            <person name="Whitman W."/>
        </authorList>
    </citation>
    <scope>NUCLEOTIDE SEQUENCE [LARGE SCALE GENOMIC DNA]</scope>
    <source>
        <strain evidence="2 3">CECT 8525</strain>
    </source>
</reference>
<gene>
    <name evidence="2" type="ORF">DFP89_104187</name>
</gene>
<dbReference type="OrthoDB" id="3802671at2"/>
<keyword evidence="3" id="KW-1185">Reference proteome</keyword>
<feature type="transmembrane region" description="Helical" evidence="1">
    <location>
        <begin position="165"/>
        <end position="182"/>
    </location>
</feature>
<keyword evidence="1" id="KW-1133">Transmembrane helix</keyword>
<comment type="caution">
    <text evidence="2">The sequence shown here is derived from an EMBL/GenBank/DDBJ whole genome shotgun (WGS) entry which is preliminary data.</text>
</comment>
<feature type="transmembrane region" description="Helical" evidence="1">
    <location>
        <begin position="268"/>
        <end position="288"/>
    </location>
</feature>
<evidence type="ECO:0000313" key="2">
    <source>
        <dbReference type="EMBL" id="RCW86800.1"/>
    </source>
</evidence>
<proteinExistence type="predicted"/>
<sequence length="437" mass="48182">MGRDLGIIGQHVGLSLSLFWRYGAVLTAIWAGGALLDQILLRIAVEIGFFNRLLGLFAIAPVILLQLLVTVSMFLILRNGLPRMRLWRRRAAQVTAQTPQDQREGGMFAVTLLAVLIPFYGYYAGWGFLGDTLRSYSQIFYAAQMMRVDFTRPELPPTALEVSQTGWVILGVLLIWAIRRFAKTMQSRGKSGFWPMLVVACEATWALLGLYVIASWKNEFAGWLATLPRPDELLEWIIPAARAAISTAELRPVDWAPEFQLWPMLTSLFWYALLPLVWFNLGAIVYGHDLTGVGGQTRRVAGHAIDRWKALPKPVTDFIGHFWMGVVKRWNAVMNGVFLAASAGFALTASVLVLWRLVDWLGNWAWAGLAHLIGPQDMLSWQVLSVPLNALFNAPGAPAGGLLVSPLQFCVLAAGLELALRAAVTPEPIPAEAAAPA</sequence>
<dbReference type="EMBL" id="QPJL01000004">
    <property type="protein sequence ID" value="RCW86800.1"/>
    <property type="molecule type" value="Genomic_DNA"/>
</dbReference>
<dbReference type="AlphaFoldDB" id="A0A368Z2W5"/>
<dbReference type="Proteomes" id="UP000253345">
    <property type="component" value="Unassembled WGS sequence"/>
</dbReference>
<feature type="transmembrane region" description="Helical" evidence="1">
    <location>
        <begin position="194"/>
        <end position="214"/>
    </location>
</feature>
<name>A0A368Z2W5_9RHOB</name>
<keyword evidence="1" id="KW-0472">Membrane</keyword>
<evidence type="ECO:0000256" key="1">
    <source>
        <dbReference type="SAM" id="Phobius"/>
    </source>
</evidence>
<accession>A0A368Z2W5</accession>
<feature type="transmembrane region" description="Helical" evidence="1">
    <location>
        <begin position="337"/>
        <end position="358"/>
    </location>
</feature>
<dbReference type="RefSeq" id="WP_114348512.1">
    <property type="nucleotide sequence ID" value="NZ_QPJL01000004.1"/>
</dbReference>
<protein>
    <submittedName>
        <fullName evidence="2">Uncharacterized protein</fullName>
    </submittedName>
</protein>
<feature type="transmembrane region" description="Helical" evidence="1">
    <location>
        <begin position="53"/>
        <end position="77"/>
    </location>
</feature>